<evidence type="ECO:0000313" key="9">
    <source>
        <dbReference type="Proteomes" id="UP001291309"/>
    </source>
</evidence>
<feature type="transmembrane region" description="Helical" evidence="6">
    <location>
        <begin position="371"/>
        <end position="394"/>
    </location>
</feature>
<feature type="transmembrane region" description="Helical" evidence="6">
    <location>
        <begin position="12"/>
        <end position="29"/>
    </location>
</feature>
<organism evidence="8 9">
    <name type="scientific">Hyalangium rubrum</name>
    <dbReference type="NCBI Taxonomy" id="3103134"/>
    <lineage>
        <taxon>Bacteria</taxon>
        <taxon>Pseudomonadati</taxon>
        <taxon>Myxococcota</taxon>
        <taxon>Myxococcia</taxon>
        <taxon>Myxococcales</taxon>
        <taxon>Cystobacterineae</taxon>
        <taxon>Archangiaceae</taxon>
        <taxon>Hyalangium</taxon>
    </lineage>
</organism>
<evidence type="ECO:0000256" key="5">
    <source>
        <dbReference type="SAM" id="MobiDB-lite"/>
    </source>
</evidence>
<dbReference type="Pfam" id="PF14559">
    <property type="entry name" value="TPR_19"/>
    <property type="match status" value="1"/>
</dbReference>
<evidence type="ECO:0000259" key="7">
    <source>
        <dbReference type="Pfam" id="PF04932"/>
    </source>
</evidence>
<reference evidence="8 9" key="1">
    <citation type="submission" date="2023-12" db="EMBL/GenBank/DDBJ databases">
        <title>the genome sequence of Hyalangium sp. s54d21.</title>
        <authorList>
            <person name="Zhang X."/>
        </authorList>
    </citation>
    <scope>NUCLEOTIDE SEQUENCE [LARGE SCALE GENOMIC DNA]</scope>
    <source>
        <strain evidence="9">s54d21</strain>
    </source>
</reference>
<feature type="transmembrane region" description="Helical" evidence="6">
    <location>
        <begin position="156"/>
        <end position="182"/>
    </location>
</feature>
<keyword evidence="8" id="KW-0436">Ligase</keyword>
<dbReference type="InterPro" id="IPR007016">
    <property type="entry name" value="O-antigen_ligase-rel_domated"/>
</dbReference>
<sequence length="872" mass="94114">MPSSRRTSRFSIAAEAVLAGLVVSGPLALGGAATWALWPLVGLSALAAVLAAEAARRQGHSLHVPLLAVPLVASAVLCLLQLIPLPPALLAVVSPEAAALREFALVPLGLSSARPVSLDPPATWRELAKHLAYVLAFLSAVEVCRSRRSRQRLLSTLAFTGAAVTLLGLLHSLLGLTELVGLRSYTHARPPLVTPFGNPNHLAGFLTLSATVGLGLMLSSARRERTVLFAVAALLSGAGVLLSLSRAGILFFLFGQGVLAVWLLRRRAKRRDEEEEERVPSPWSRGPLALLVLGATLAVGGYVAWEKLVAEAASVDSVEKLRHSKVDLWPMMAEAARSFPVLGMGRGAFEAAFPRYQTALNPNTLTHPENAVLQLGAEFGVLGLVLLAVGIWGFTRLMRGARLGRLELAVLAAVLALGLHNLFDFSLELPACAVAAWVALATVARPEEREASGSPRWTWRLPATRGMGMAAVVAVVALVALVPGRHTLMAAEAELAGLVHARAPLAEVRGRALGLIDRHPSDYLLYGLVGSAYATGGQANAGEALAFINRALYLRPTDTASHRIAARALLALGRRGQAFLEYRFAHESGDESVLVREALEQTRTVEELRALTPDSATVVAQLALALASRPGRQEQALDWLAWARERFDAAPGVFALWELEARMRVGRGELGVAEALCAEIELRAPAAPQPVLLRAEILRAQGRREDAIQLLEQSLPRFPGNLEMSFALASQLLDTGLTRRAREVLNQSSRFVTDYRQRARLLALEGACFERDGLLGRALERYVTVSRLEPAPEAHFQVARLQEALRRPGDAARAVRKGLQLQPEGSRSAGEAWLERLEAEEKRLLEAHRQQLMEDPGKQDVEQLLRTRSESP</sequence>
<dbReference type="GO" id="GO:0016874">
    <property type="term" value="F:ligase activity"/>
    <property type="evidence" value="ECO:0007669"/>
    <property type="project" value="UniProtKB-KW"/>
</dbReference>
<comment type="caution">
    <text evidence="8">The sequence shown here is derived from an EMBL/GenBank/DDBJ whole genome shotgun (WGS) entry which is preliminary data.</text>
</comment>
<feature type="transmembrane region" description="Helical" evidence="6">
    <location>
        <begin position="286"/>
        <end position="305"/>
    </location>
</feature>
<dbReference type="PANTHER" id="PTHR37422:SF23">
    <property type="entry name" value="TEICHURONIC ACID BIOSYNTHESIS PROTEIN TUAE"/>
    <property type="match status" value="1"/>
</dbReference>
<comment type="subcellular location">
    <subcellularLocation>
        <location evidence="1">Membrane</location>
        <topology evidence="1">Multi-pass membrane protein</topology>
    </subcellularLocation>
</comment>
<protein>
    <submittedName>
        <fullName evidence="8">O-antigen ligase family protein</fullName>
    </submittedName>
</protein>
<dbReference type="PANTHER" id="PTHR37422">
    <property type="entry name" value="TEICHURONIC ACID BIOSYNTHESIS PROTEIN TUAE"/>
    <property type="match status" value="1"/>
</dbReference>
<dbReference type="InterPro" id="IPR051533">
    <property type="entry name" value="WaaL-like"/>
</dbReference>
<keyword evidence="3 6" id="KW-1133">Transmembrane helix</keyword>
<accession>A0ABU5H0V5</accession>
<evidence type="ECO:0000256" key="1">
    <source>
        <dbReference type="ARBA" id="ARBA00004141"/>
    </source>
</evidence>
<dbReference type="EMBL" id="JAXIVS010000003">
    <property type="protein sequence ID" value="MDY7226936.1"/>
    <property type="molecule type" value="Genomic_DNA"/>
</dbReference>
<evidence type="ECO:0000256" key="6">
    <source>
        <dbReference type="SAM" id="Phobius"/>
    </source>
</evidence>
<evidence type="ECO:0000256" key="4">
    <source>
        <dbReference type="ARBA" id="ARBA00023136"/>
    </source>
</evidence>
<keyword evidence="9" id="KW-1185">Reference proteome</keyword>
<proteinExistence type="predicted"/>
<dbReference type="SMART" id="SM00028">
    <property type="entry name" value="TPR"/>
    <property type="match status" value="2"/>
</dbReference>
<feature type="domain" description="O-antigen ligase-related" evidence="7">
    <location>
        <begin position="232"/>
        <end position="387"/>
    </location>
</feature>
<feature type="transmembrane region" description="Helical" evidence="6">
    <location>
        <begin position="466"/>
        <end position="484"/>
    </location>
</feature>
<evidence type="ECO:0000256" key="2">
    <source>
        <dbReference type="ARBA" id="ARBA00022692"/>
    </source>
</evidence>
<keyword evidence="2 6" id="KW-0812">Transmembrane</keyword>
<feature type="transmembrane region" description="Helical" evidence="6">
    <location>
        <begin position="202"/>
        <end position="219"/>
    </location>
</feature>
<evidence type="ECO:0000313" key="8">
    <source>
        <dbReference type="EMBL" id="MDY7226936.1"/>
    </source>
</evidence>
<feature type="transmembrane region" description="Helical" evidence="6">
    <location>
        <begin position="64"/>
        <end position="83"/>
    </location>
</feature>
<dbReference type="Proteomes" id="UP001291309">
    <property type="component" value="Unassembled WGS sequence"/>
</dbReference>
<dbReference type="Gene3D" id="1.25.40.10">
    <property type="entry name" value="Tetratricopeptide repeat domain"/>
    <property type="match status" value="2"/>
</dbReference>
<dbReference type="InterPro" id="IPR019734">
    <property type="entry name" value="TPR_rpt"/>
</dbReference>
<dbReference type="InterPro" id="IPR011990">
    <property type="entry name" value="TPR-like_helical_dom_sf"/>
</dbReference>
<gene>
    <name evidence="8" type="ORF">SYV04_11070</name>
</gene>
<dbReference type="Pfam" id="PF04932">
    <property type="entry name" value="Wzy_C"/>
    <property type="match status" value="1"/>
</dbReference>
<keyword evidence="4 6" id="KW-0472">Membrane</keyword>
<name>A0ABU5H0V5_9BACT</name>
<dbReference type="RefSeq" id="WP_321545657.1">
    <property type="nucleotide sequence ID" value="NZ_JAXIVS010000003.1"/>
</dbReference>
<feature type="region of interest" description="Disordered" evidence="5">
    <location>
        <begin position="851"/>
        <end position="872"/>
    </location>
</feature>
<feature type="transmembrane region" description="Helical" evidence="6">
    <location>
        <begin position="226"/>
        <end position="242"/>
    </location>
</feature>
<dbReference type="SUPFAM" id="SSF48452">
    <property type="entry name" value="TPR-like"/>
    <property type="match status" value="1"/>
</dbReference>
<feature type="transmembrane region" description="Helical" evidence="6">
    <location>
        <begin position="248"/>
        <end position="265"/>
    </location>
</feature>
<evidence type="ECO:0000256" key="3">
    <source>
        <dbReference type="ARBA" id="ARBA00022989"/>
    </source>
</evidence>